<organism evidence="3 4">
    <name type="scientific">Cucumis sativus</name>
    <name type="common">Cucumber</name>
    <dbReference type="NCBI Taxonomy" id="3659"/>
    <lineage>
        <taxon>Eukaryota</taxon>
        <taxon>Viridiplantae</taxon>
        <taxon>Streptophyta</taxon>
        <taxon>Embryophyta</taxon>
        <taxon>Tracheophyta</taxon>
        <taxon>Spermatophyta</taxon>
        <taxon>Magnoliopsida</taxon>
        <taxon>eudicotyledons</taxon>
        <taxon>Gunneridae</taxon>
        <taxon>Pentapetalae</taxon>
        <taxon>rosids</taxon>
        <taxon>fabids</taxon>
        <taxon>Cucurbitales</taxon>
        <taxon>Cucurbitaceae</taxon>
        <taxon>Benincaseae</taxon>
        <taxon>Cucumis</taxon>
    </lineage>
</organism>
<evidence type="ECO:0000313" key="3">
    <source>
        <dbReference type="EMBL" id="KGN60653.1"/>
    </source>
</evidence>
<gene>
    <name evidence="3" type="ORF">Csa_2G005990</name>
</gene>
<evidence type="ECO:0000313" key="4">
    <source>
        <dbReference type="Proteomes" id="UP000029981"/>
    </source>
</evidence>
<dbReference type="OMA" id="TTCYGND"/>
<keyword evidence="4" id="KW-1185">Reference proteome</keyword>
<dbReference type="SUPFAM" id="SSF50685">
    <property type="entry name" value="Barwin-like endoglucanases"/>
    <property type="match status" value="1"/>
</dbReference>
<feature type="chain" id="PRO_5001966058" description="Expansin-like EG45 domain-containing protein" evidence="1">
    <location>
        <begin position="32"/>
        <end position="147"/>
    </location>
</feature>
<dbReference type="EMBL" id="CM002923">
    <property type="protein sequence ID" value="KGN60653.1"/>
    <property type="molecule type" value="Genomic_DNA"/>
</dbReference>
<dbReference type="PANTHER" id="PTHR47480">
    <property type="entry name" value="EG45-LIKE DOMAIN CONTAINING PROTEIN"/>
    <property type="match status" value="1"/>
</dbReference>
<dbReference type="STRING" id="3659.A0A0A0LFX5"/>
<dbReference type="Pfam" id="PF03330">
    <property type="entry name" value="DPBB_1"/>
    <property type="match status" value="1"/>
</dbReference>
<dbReference type="PROSITE" id="PS50842">
    <property type="entry name" value="EXPANSIN_EG45"/>
    <property type="match status" value="1"/>
</dbReference>
<feature type="signal peptide" evidence="1">
    <location>
        <begin position="1"/>
        <end position="31"/>
    </location>
</feature>
<feature type="domain" description="Expansin-like EG45" evidence="2">
    <location>
        <begin position="45"/>
        <end position="147"/>
    </location>
</feature>
<reference evidence="3 4" key="4">
    <citation type="journal article" date="2011" name="BMC Genomics">
        <title>RNA-Seq improves annotation of protein-coding genes in the cucumber genome.</title>
        <authorList>
            <person name="Li Z."/>
            <person name="Zhang Z."/>
            <person name="Yan P."/>
            <person name="Huang S."/>
            <person name="Fei Z."/>
            <person name="Lin K."/>
        </authorList>
    </citation>
    <scope>NUCLEOTIDE SEQUENCE [LARGE SCALE GENOMIC DNA]</scope>
    <source>
        <strain evidence="4">cv. 9930</strain>
    </source>
</reference>
<dbReference type="Gene3D" id="2.40.40.10">
    <property type="entry name" value="RlpA-like domain"/>
    <property type="match status" value="1"/>
</dbReference>
<sequence length="147" mass="16071">MLIREKPLLQWQQLCFVFFLFISLLLHFSHGDVGTAAKYPPPYSPTACFGGDLSQFPTNNMFAAAADGIWENGAACGRQYFVRCFSASEPEACVADQTVQITIVDHTESIVSTPTARGTTMTLSSTAYKAIVNSSATVQFVTIEFLQ</sequence>
<dbReference type="eggNOG" id="ENOG502S2AX">
    <property type="taxonomic scope" value="Eukaryota"/>
</dbReference>
<dbReference type="Gramene" id="KGN60653">
    <property type="protein sequence ID" value="KGN60653"/>
    <property type="gene ID" value="Csa_2G005990"/>
</dbReference>
<accession>A0A0A0LFX5</accession>
<dbReference type="CDD" id="cd22269">
    <property type="entry name" value="DPBB_EG45-like"/>
    <property type="match status" value="1"/>
</dbReference>
<dbReference type="InterPro" id="IPR036908">
    <property type="entry name" value="RlpA-like_sf"/>
</dbReference>
<name>A0A0A0LFX5_CUCSA</name>
<dbReference type="PANTHER" id="PTHR47480:SF1">
    <property type="entry name" value="EG45-LIKE DOMAIN CONTAINING PROTEIN 1"/>
    <property type="match status" value="1"/>
</dbReference>
<keyword evidence="1" id="KW-0732">Signal</keyword>
<evidence type="ECO:0000256" key="1">
    <source>
        <dbReference type="SAM" id="SignalP"/>
    </source>
</evidence>
<reference evidence="3 4" key="3">
    <citation type="journal article" date="2010" name="BMC Genomics">
        <title>Transcriptome sequencing and comparative analysis of cucumber flowers with different sex types.</title>
        <authorList>
            <person name="Guo S."/>
            <person name="Zheng Y."/>
            <person name="Joung J.G."/>
            <person name="Liu S."/>
            <person name="Zhang Z."/>
            <person name="Crasta O.R."/>
            <person name="Sobral B.W."/>
            <person name="Xu Y."/>
            <person name="Huang S."/>
            <person name="Fei Z."/>
        </authorList>
    </citation>
    <scope>NUCLEOTIDE SEQUENCE [LARGE SCALE GENOMIC DNA]</scope>
    <source>
        <strain evidence="4">cv. 9930</strain>
    </source>
</reference>
<dbReference type="AlphaFoldDB" id="A0A0A0LFX5"/>
<protein>
    <recommendedName>
        <fullName evidence="2">Expansin-like EG45 domain-containing protein</fullName>
    </recommendedName>
</protein>
<dbReference type="Proteomes" id="UP000029981">
    <property type="component" value="Chromosome 2"/>
</dbReference>
<dbReference type="InterPro" id="IPR007112">
    <property type="entry name" value="Expansin/allergen_DPBB_dom"/>
</dbReference>
<reference evidence="3 4" key="2">
    <citation type="journal article" date="2009" name="PLoS ONE">
        <title>An integrated genetic and cytogenetic map of the cucumber genome.</title>
        <authorList>
            <person name="Ren Y."/>
            <person name="Zhang Z."/>
            <person name="Liu J."/>
            <person name="Staub J.E."/>
            <person name="Han Y."/>
            <person name="Cheng Z."/>
            <person name="Li X."/>
            <person name="Lu J."/>
            <person name="Miao H."/>
            <person name="Kang H."/>
            <person name="Xie B."/>
            <person name="Gu X."/>
            <person name="Wang X."/>
            <person name="Du Y."/>
            <person name="Jin W."/>
            <person name="Huang S."/>
        </authorList>
    </citation>
    <scope>NUCLEOTIDE SEQUENCE [LARGE SCALE GENOMIC DNA]</scope>
    <source>
        <strain evidence="4">cv. 9930</strain>
    </source>
</reference>
<evidence type="ECO:0000259" key="2">
    <source>
        <dbReference type="PROSITE" id="PS50842"/>
    </source>
</evidence>
<dbReference type="InterPro" id="IPR009009">
    <property type="entry name" value="RlpA-like_DPBB"/>
</dbReference>
<proteinExistence type="predicted"/>
<reference evidence="3 4" key="1">
    <citation type="journal article" date="2009" name="Nat. Genet.">
        <title>The genome of the cucumber, Cucumis sativus L.</title>
        <authorList>
            <person name="Huang S."/>
            <person name="Li R."/>
            <person name="Zhang Z."/>
            <person name="Li L."/>
            <person name="Gu X."/>
            <person name="Fan W."/>
            <person name="Lucas W.J."/>
            <person name="Wang X."/>
            <person name="Xie B."/>
            <person name="Ni P."/>
            <person name="Ren Y."/>
            <person name="Zhu H."/>
            <person name="Li J."/>
            <person name="Lin K."/>
            <person name="Jin W."/>
            <person name="Fei Z."/>
            <person name="Li G."/>
            <person name="Staub J."/>
            <person name="Kilian A."/>
            <person name="van der Vossen E.A."/>
            <person name="Wu Y."/>
            <person name="Guo J."/>
            <person name="He J."/>
            <person name="Jia Z."/>
            <person name="Ren Y."/>
            <person name="Tian G."/>
            <person name="Lu Y."/>
            <person name="Ruan J."/>
            <person name="Qian W."/>
            <person name="Wang M."/>
            <person name="Huang Q."/>
            <person name="Li B."/>
            <person name="Xuan Z."/>
            <person name="Cao J."/>
            <person name="Asan"/>
            <person name="Wu Z."/>
            <person name="Zhang J."/>
            <person name="Cai Q."/>
            <person name="Bai Y."/>
            <person name="Zhao B."/>
            <person name="Han Y."/>
            <person name="Li Y."/>
            <person name="Li X."/>
            <person name="Wang S."/>
            <person name="Shi Q."/>
            <person name="Liu S."/>
            <person name="Cho W.K."/>
            <person name="Kim J.Y."/>
            <person name="Xu Y."/>
            <person name="Heller-Uszynska K."/>
            <person name="Miao H."/>
            <person name="Cheng Z."/>
            <person name="Zhang S."/>
            <person name="Wu J."/>
            <person name="Yang Y."/>
            <person name="Kang H."/>
            <person name="Li M."/>
            <person name="Liang H."/>
            <person name="Ren X."/>
            <person name="Shi Z."/>
            <person name="Wen M."/>
            <person name="Jian M."/>
            <person name="Yang H."/>
            <person name="Zhang G."/>
            <person name="Yang Z."/>
            <person name="Chen R."/>
            <person name="Liu S."/>
            <person name="Li J."/>
            <person name="Ma L."/>
            <person name="Liu H."/>
            <person name="Zhou Y."/>
            <person name="Zhao J."/>
            <person name="Fang X."/>
            <person name="Li G."/>
            <person name="Fang L."/>
            <person name="Li Y."/>
            <person name="Liu D."/>
            <person name="Zheng H."/>
            <person name="Zhang Y."/>
            <person name="Qin N."/>
            <person name="Li Z."/>
            <person name="Yang G."/>
            <person name="Yang S."/>
            <person name="Bolund L."/>
            <person name="Kristiansen K."/>
            <person name="Zheng H."/>
            <person name="Li S."/>
            <person name="Zhang X."/>
            <person name="Yang H."/>
            <person name="Wang J."/>
            <person name="Sun R."/>
            <person name="Zhang B."/>
            <person name="Jiang S."/>
            <person name="Wang J."/>
            <person name="Du Y."/>
            <person name="Li S."/>
        </authorList>
    </citation>
    <scope>NUCLEOTIDE SEQUENCE [LARGE SCALE GENOMIC DNA]</scope>
    <source>
        <strain evidence="4">cv. 9930</strain>
    </source>
</reference>